<evidence type="ECO:0000313" key="2">
    <source>
        <dbReference type="EMBL" id="MFD2534795.1"/>
    </source>
</evidence>
<protein>
    <submittedName>
        <fullName evidence="2">Uncharacterized protein</fullName>
    </submittedName>
</protein>
<accession>A0ABW5JQS3</accession>
<reference evidence="3" key="1">
    <citation type="journal article" date="2019" name="Int. J. Syst. Evol. Microbiol.">
        <title>The Global Catalogue of Microorganisms (GCM) 10K type strain sequencing project: providing services to taxonomists for standard genome sequencing and annotation.</title>
        <authorList>
            <consortium name="The Broad Institute Genomics Platform"/>
            <consortium name="The Broad Institute Genome Sequencing Center for Infectious Disease"/>
            <person name="Wu L."/>
            <person name="Ma J."/>
        </authorList>
    </citation>
    <scope>NUCLEOTIDE SEQUENCE [LARGE SCALE GENOMIC DNA]</scope>
    <source>
        <strain evidence="3">KCTC 42903</strain>
    </source>
</reference>
<evidence type="ECO:0000313" key="3">
    <source>
        <dbReference type="Proteomes" id="UP001597441"/>
    </source>
</evidence>
<keyword evidence="1" id="KW-0732">Signal</keyword>
<name>A0ABW5JQS3_9FLAO</name>
<feature type="signal peptide" evidence="1">
    <location>
        <begin position="1"/>
        <end position="23"/>
    </location>
</feature>
<dbReference type="Proteomes" id="UP001597441">
    <property type="component" value="Unassembled WGS sequence"/>
</dbReference>
<evidence type="ECO:0000256" key="1">
    <source>
        <dbReference type="SAM" id="SignalP"/>
    </source>
</evidence>
<keyword evidence="3" id="KW-1185">Reference proteome</keyword>
<proteinExistence type="predicted"/>
<organism evidence="2 3">
    <name type="scientific">Gelatiniphilus marinus</name>
    <dbReference type="NCBI Taxonomy" id="1759464"/>
    <lineage>
        <taxon>Bacteria</taxon>
        <taxon>Pseudomonadati</taxon>
        <taxon>Bacteroidota</taxon>
        <taxon>Flavobacteriia</taxon>
        <taxon>Flavobacteriales</taxon>
        <taxon>Flavobacteriaceae</taxon>
        <taxon>Gelatiniphilus</taxon>
    </lineage>
</organism>
<comment type="caution">
    <text evidence="2">The sequence shown here is derived from an EMBL/GenBank/DDBJ whole genome shotgun (WGS) entry which is preliminary data.</text>
</comment>
<gene>
    <name evidence="2" type="ORF">ACFSQS_06725</name>
</gene>
<sequence>MKTIKTTILLAVLLMLTPILSNAQNQSFWVHEDQVKPSKQAEYEKVTKDFVEACKKHELKDANWAAARVDNGTYISIVPIENMADFDKNPLAPLMEKMGEENFRAIFKRFDACYDKHGDYMVHLIEDLSYMPNGLMSNTPGKDYRKWHYLYVTPSNAQALHTKIKEIKALYEKKGSKEYFRMYRSGFGTMGDYYLASVSAKDEQSYAKTSDENDTLLGAEGKKLFSEMFILLDKYEVKTGRMRPDLAYTAKQ</sequence>
<feature type="chain" id="PRO_5045615831" evidence="1">
    <location>
        <begin position="24"/>
        <end position="252"/>
    </location>
</feature>
<dbReference type="RefSeq" id="WP_388016041.1">
    <property type="nucleotide sequence ID" value="NZ_JBHUDT010000002.1"/>
</dbReference>
<dbReference type="EMBL" id="JBHULK010000002">
    <property type="protein sequence ID" value="MFD2534795.1"/>
    <property type="molecule type" value="Genomic_DNA"/>
</dbReference>